<dbReference type="InParanoid" id="E4WUF2"/>
<dbReference type="CDD" id="cd07166">
    <property type="entry name" value="NR_DBD_REV_ERB"/>
    <property type="match status" value="1"/>
</dbReference>
<name>E4WUF2_OIKDI</name>
<dbReference type="GO" id="GO:0005634">
    <property type="term" value="C:nucleus"/>
    <property type="evidence" value="ECO:0007669"/>
    <property type="project" value="UniProtKB-SubCell"/>
</dbReference>
<evidence type="ECO:0000259" key="12">
    <source>
        <dbReference type="PROSITE" id="PS51030"/>
    </source>
</evidence>
<dbReference type="InterPro" id="IPR001628">
    <property type="entry name" value="Znf_hrmn_rcpt"/>
</dbReference>
<dbReference type="InterPro" id="IPR013088">
    <property type="entry name" value="Znf_NHR/GATA"/>
</dbReference>
<evidence type="ECO:0000256" key="2">
    <source>
        <dbReference type="ARBA" id="ARBA00022723"/>
    </source>
</evidence>
<dbReference type="EMBL" id="FN653016">
    <property type="protein sequence ID" value="CBY06954.1"/>
    <property type="molecule type" value="Genomic_DNA"/>
</dbReference>
<feature type="region of interest" description="Disordered" evidence="11">
    <location>
        <begin position="1"/>
        <end position="28"/>
    </location>
</feature>
<evidence type="ECO:0000256" key="1">
    <source>
        <dbReference type="ARBA" id="ARBA00008092"/>
    </source>
</evidence>
<dbReference type="Proteomes" id="UP000001307">
    <property type="component" value="Unassembled WGS sequence"/>
</dbReference>
<dbReference type="PRINTS" id="PR00546">
    <property type="entry name" value="THYROIDHORMR"/>
</dbReference>
<dbReference type="FunFam" id="3.30.50.10:FF:000030">
    <property type="entry name" value="Nuclear Hormone Receptor family"/>
    <property type="match status" value="1"/>
</dbReference>
<keyword evidence="5 10" id="KW-0805">Transcription regulation</keyword>
<feature type="domain" description="Nuclear receptor" evidence="12">
    <location>
        <begin position="121"/>
        <end position="197"/>
    </location>
</feature>
<dbReference type="Pfam" id="PF00104">
    <property type="entry name" value="Hormone_recep"/>
    <property type="match status" value="1"/>
</dbReference>
<evidence type="ECO:0000256" key="9">
    <source>
        <dbReference type="ARBA" id="ARBA00023242"/>
    </source>
</evidence>
<dbReference type="InterPro" id="IPR001728">
    <property type="entry name" value="ThyrH_rcpt"/>
</dbReference>
<dbReference type="GO" id="GO:0004879">
    <property type="term" value="F:nuclear receptor activity"/>
    <property type="evidence" value="ECO:0007669"/>
    <property type="project" value="InterPro"/>
</dbReference>
<dbReference type="SUPFAM" id="SSF57716">
    <property type="entry name" value="Glucocorticoid receptor-like (DNA-binding domain)"/>
    <property type="match status" value="1"/>
</dbReference>
<dbReference type="PROSITE" id="PS00031">
    <property type="entry name" value="NUCLEAR_REC_DBD_1"/>
    <property type="match status" value="1"/>
</dbReference>
<dbReference type="SUPFAM" id="SSF48508">
    <property type="entry name" value="Nuclear receptor ligand-binding domain"/>
    <property type="match status" value="1"/>
</dbReference>
<gene>
    <name evidence="14" type="ORF">GSOID_T00006029001</name>
</gene>
<dbReference type="PANTHER" id="PTHR24082">
    <property type="entry name" value="NUCLEAR HORMONE RECEPTOR"/>
    <property type="match status" value="1"/>
</dbReference>
<dbReference type="AlphaFoldDB" id="E4WUF2"/>
<keyword evidence="3 10" id="KW-0863">Zinc-finger</keyword>
<organism evidence="14">
    <name type="scientific">Oikopleura dioica</name>
    <name type="common">Tunicate</name>
    <dbReference type="NCBI Taxonomy" id="34765"/>
    <lineage>
        <taxon>Eukaryota</taxon>
        <taxon>Metazoa</taxon>
        <taxon>Chordata</taxon>
        <taxon>Tunicata</taxon>
        <taxon>Appendicularia</taxon>
        <taxon>Copelata</taxon>
        <taxon>Oikopleuridae</taxon>
        <taxon>Oikopleura</taxon>
    </lineage>
</organism>
<dbReference type="SMART" id="SM00399">
    <property type="entry name" value="ZnF_C4"/>
    <property type="match status" value="1"/>
</dbReference>
<sequence length="520" mass="59865">MRSSEDYATQDRDQSICQLSSDESSSRESNVFNNFERIKIEMEHPRHLAAIKLDTQSYGAEPMGNIGECLSTIGLMLITPLDLLEDSRKQFSANGQLDVERLYQIGQQITTNLNNDEDEFDMRCRVCNDKASGVHYGVESCEGCKGFFRRTISNHYAYRQCPKQGQCKIYRMNRNRCQYCRFKKCLDVGMSRDAVKYGRIPKKIKSQMIQNRKEQMIAEKMKTFTEATLGAEQIANQLHKAHAASFDLTQKVVFVGSTAVVSRNARRMHAKQGILRIFTGDERQFPLGFEYAQQIWQDFSDQFSPAVREVVDFATRLSSFRALDQDDQVQLMKSGAFEVIITRFASLYDPQTRTLVFSDGKRYTKEDLLDTVQNVETLVDALYEYARRLCELRLTQTQLAIFSAIALISADRAGLSYTNDIEQLQNQLLRALNMNIIVEEQKMQTNSAKIRFYETLKLLKGNFDLRQLNYKHSEKLTLMQLETLRSSEHPDVQRMIPNLFSSKIPSSYYSNLSSSDIYSN</sequence>
<dbReference type="GO" id="GO:0009755">
    <property type="term" value="P:hormone-mediated signaling pathway"/>
    <property type="evidence" value="ECO:0007669"/>
    <property type="project" value="TreeGrafter"/>
</dbReference>
<dbReference type="InterPro" id="IPR035500">
    <property type="entry name" value="NHR-like_dom_sf"/>
</dbReference>
<comment type="subcellular location">
    <subcellularLocation>
        <location evidence="10">Nucleus</location>
    </subcellularLocation>
</comment>
<keyword evidence="9 10" id="KW-0539">Nucleus</keyword>
<dbReference type="GO" id="GO:0045944">
    <property type="term" value="P:positive regulation of transcription by RNA polymerase II"/>
    <property type="evidence" value="ECO:0007669"/>
    <property type="project" value="TreeGrafter"/>
</dbReference>
<evidence type="ECO:0000256" key="3">
    <source>
        <dbReference type="ARBA" id="ARBA00022771"/>
    </source>
</evidence>
<dbReference type="PRINTS" id="PR00047">
    <property type="entry name" value="STROIDFINGER"/>
</dbReference>
<evidence type="ECO:0000256" key="10">
    <source>
        <dbReference type="RuleBase" id="RU004334"/>
    </source>
</evidence>
<dbReference type="GO" id="GO:0000122">
    <property type="term" value="P:negative regulation of transcription by RNA polymerase II"/>
    <property type="evidence" value="ECO:0007669"/>
    <property type="project" value="TreeGrafter"/>
</dbReference>
<keyword evidence="4 10" id="KW-0862">Zinc</keyword>
<feature type="domain" description="NR LBD" evidence="13">
    <location>
        <begin position="230"/>
        <end position="498"/>
    </location>
</feature>
<evidence type="ECO:0000256" key="5">
    <source>
        <dbReference type="ARBA" id="ARBA00023015"/>
    </source>
</evidence>
<keyword evidence="8 10" id="KW-0675">Receptor</keyword>
<accession>E4WUF2</accession>
<dbReference type="GO" id="GO:0008270">
    <property type="term" value="F:zinc ion binding"/>
    <property type="evidence" value="ECO:0007669"/>
    <property type="project" value="UniProtKB-KW"/>
</dbReference>
<dbReference type="InterPro" id="IPR001723">
    <property type="entry name" value="Nuclear_hrmn_rcpt"/>
</dbReference>
<dbReference type="PANTHER" id="PTHR24082:SF473">
    <property type="entry name" value="ECDYSONE-INDUCED PROTEIN 75B, ISOFORM B"/>
    <property type="match status" value="1"/>
</dbReference>
<keyword evidence="7 10" id="KW-0804">Transcription</keyword>
<keyword evidence="2 10" id="KW-0479">Metal-binding</keyword>
<evidence type="ECO:0000256" key="8">
    <source>
        <dbReference type="ARBA" id="ARBA00023170"/>
    </source>
</evidence>
<proteinExistence type="inferred from homology"/>
<dbReference type="InterPro" id="IPR000536">
    <property type="entry name" value="Nucl_hrmn_rcpt_lig-bd"/>
</dbReference>
<dbReference type="PROSITE" id="PS51030">
    <property type="entry name" value="NUCLEAR_REC_DBD_2"/>
    <property type="match status" value="1"/>
</dbReference>
<protein>
    <submittedName>
        <fullName evidence="14">Uncharacterized protein</fullName>
    </submittedName>
</protein>
<dbReference type="SMART" id="SM00430">
    <property type="entry name" value="HOLI"/>
    <property type="match status" value="1"/>
</dbReference>
<keyword evidence="15" id="KW-1185">Reference proteome</keyword>
<evidence type="ECO:0000259" key="13">
    <source>
        <dbReference type="PROSITE" id="PS51843"/>
    </source>
</evidence>
<dbReference type="GO" id="GO:0000978">
    <property type="term" value="F:RNA polymerase II cis-regulatory region sequence-specific DNA binding"/>
    <property type="evidence" value="ECO:0007669"/>
    <property type="project" value="TreeGrafter"/>
</dbReference>
<dbReference type="OrthoDB" id="7634782at2759"/>
<evidence type="ECO:0000313" key="14">
    <source>
        <dbReference type="EMBL" id="CBY06954.1"/>
    </source>
</evidence>
<evidence type="ECO:0000256" key="11">
    <source>
        <dbReference type="SAM" id="MobiDB-lite"/>
    </source>
</evidence>
<evidence type="ECO:0000313" key="15">
    <source>
        <dbReference type="Proteomes" id="UP000001307"/>
    </source>
</evidence>
<dbReference type="Gene3D" id="3.30.50.10">
    <property type="entry name" value="Erythroid Transcription Factor GATA-1, subunit A"/>
    <property type="match status" value="1"/>
</dbReference>
<dbReference type="InterPro" id="IPR050234">
    <property type="entry name" value="Nuclear_hormone_rcpt_NR1"/>
</dbReference>
<dbReference type="PROSITE" id="PS51843">
    <property type="entry name" value="NR_LBD"/>
    <property type="match status" value="1"/>
</dbReference>
<evidence type="ECO:0000256" key="4">
    <source>
        <dbReference type="ARBA" id="ARBA00022833"/>
    </source>
</evidence>
<dbReference type="Pfam" id="PF00105">
    <property type="entry name" value="zf-C4"/>
    <property type="match status" value="1"/>
</dbReference>
<dbReference type="Gene3D" id="1.10.565.10">
    <property type="entry name" value="Retinoid X Receptor"/>
    <property type="match status" value="1"/>
</dbReference>
<dbReference type="PRINTS" id="PR00398">
    <property type="entry name" value="STRDHORMONER"/>
</dbReference>
<evidence type="ECO:0000256" key="7">
    <source>
        <dbReference type="ARBA" id="ARBA00023163"/>
    </source>
</evidence>
<dbReference type="GO" id="GO:0030154">
    <property type="term" value="P:cell differentiation"/>
    <property type="evidence" value="ECO:0007669"/>
    <property type="project" value="TreeGrafter"/>
</dbReference>
<keyword evidence="6 10" id="KW-0238">DNA-binding</keyword>
<comment type="similarity">
    <text evidence="1">Belongs to the nuclear hormone receptor family. NR1 subfamily.</text>
</comment>
<evidence type="ECO:0000256" key="6">
    <source>
        <dbReference type="ARBA" id="ARBA00023125"/>
    </source>
</evidence>
<reference evidence="14" key="1">
    <citation type="journal article" date="2010" name="Science">
        <title>Plasticity of animal genome architecture unmasked by rapid evolution of a pelagic tunicate.</title>
        <authorList>
            <person name="Denoeud F."/>
            <person name="Henriet S."/>
            <person name="Mungpakdee S."/>
            <person name="Aury J.M."/>
            <person name="Da Silva C."/>
            <person name="Brinkmann H."/>
            <person name="Mikhaleva J."/>
            <person name="Olsen L.C."/>
            <person name="Jubin C."/>
            <person name="Canestro C."/>
            <person name="Bouquet J.M."/>
            <person name="Danks G."/>
            <person name="Poulain J."/>
            <person name="Campsteijn C."/>
            <person name="Adamski M."/>
            <person name="Cross I."/>
            <person name="Yadetie F."/>
            <person name="Muffato M."/>
            <person name="Louis A."/>
            <person name="Butcher S."/>
            <person name="Tsagkogeorga G."/>
            <person name="Konrad A."/>
            <person name="Singh S."/>
            <person name="Jensen M.F."/>
            <person name="Cong E.H."/>
            <person name="Eikeseth-Otteraa H."/>
            <person name="Noel B."/>
            <person name="Anthouard V."/>
            <person name="Porcel B.M."/>
            <person name="Kachouri-Lafond R."/>
            <person name="Nishino A."/>
            <person name="Ugolini M."/>
            <person name="Chourrout P."/>
            <person name="Nishida H."/>
            <person name="Aasland R."/>
            <person name="Huzurbazar S."/>
            <person name="Westhof E."/>
            <person name="Delsuc F."/>
            <person name="Lehrach H."/>
            <person name="Reinhardt R."/>
            <person name="Weissenbach J."/>
            <person name="Roy S.W."/>
            <person name="Artiguenave F."/>
            <person name="Postlethwait J.H."/>
            <person name="Manak J.R."/>
            <person name="Thompson E.M."/>
            <person name="Jaillon O."/>
            <person name="Du Pasquier L."/>
            <person name="Boudinot P."/>
            <person name="Liberles D.A."/>
            <person name="Volff J.N."/>
            <person name="Philippe H."/>
            <person name="Lenhard B."/>
            <person name="Roest Crollius H."/>
            <person name="Wincker P."/>
            <person name="Chourrout D."/>
        </authorList>
    </citation>
    <scope>NUCLEOTIDE SEQUENCE [LARGE SCALE GENOMIC DNA]</scope>
</reference>